<dbReference type="Gene3D" id="3.40.50.150">
    <property type="entry name" value="Vaccinia Virus protein VP39"/>
    <property type="match status" value="1"/>
</dbReference>
<dbReference type="GO" id="GO:0044027">
    <property type="term" value="P:negative regulation of gene expression via chromosomal CpG island methylation"/>
    <property type="evidence" value="ECO:0007669"/>
    <property type="project" value="TreeGrafter"/>
</dbReference>
<name>A0A848G1J5_9RHOO</name>
<organism evidence="7 8">
    <name type="scientific">Zoogloea dura</name>
    <dbReference type="NCBI Taxonomy" id="2728840"/>
    <lineage>
        <taxon>Bacteria</taxon>
        <taxon>Pseudomonadati</taxon>
        <taxon>Pseudomonadota</taxon>
        <taxon>Betaproteobacteria</taxon>
        <taxon>Rhodocyclales</taxon>
        <taxon>Zoogloeaceae</taxon>
        <taxon>Zoogloea</taxon>
    </lineage>
</organism>
<dbReference type="EC" id="2.1.1.37" evidence="1"/>
<dbReference type="EMBL" id="JABBGA010000001">
    <property type="protein sequence ID" value="NML24313.1"/>
    <property type="molecule type" value="Genomic_DNA"/>
</dbReference>
<dbReference type="Gene3D" id="3.90.120.10">
    <property type="entry name" value="DNA Methylase, subunit A, domain 2"/>
    <property type="match status" value="1"/>
</dbReference>
<comment type="catalytic activity">
    <reaction evidence="6">
        <text>a 2'-deoxycytidine in DNA + S-adenosyl-L-methionine = a 5-methyl-2'-deoxycytidine in DNA + S-adenosyl-L-homocysteine + H(+)</text>
        <dbReference type="Rhea" id="RHEA:13681"/>
        <dbReference type="Rhea" id="RHEA-COMP:11369"/>
        <dbReference type="Rhea" id="RHEA-COMP:11370"/>
        <dbReference type="ChEBI" id="CHEBI:15378"/>
        <dbReference type="ChEBI" id="CHEBI:57856"/>
        <dbReference type="ChEBI" id="CHEBI:59789"/>
        <dbReference type="ChEBI" id="CHEBI:85452"/>
        <dbReference type="ChEBI" id="CHEBI:85454"/>
        <dbReference type="EC" id="2.1.1.37"/>
    </reaction>
</comment>
<dbReference type="GO" id="GO:0003677">
    <property type="term" value="F:DNA binding"/>
    <property type="evidence" value="ECO:0007669"/>
    <property type="project" value="TreeGrafter"/>
</dbReference>
<keyword evidence="3 7" id="KW-0808">Transferase</keyword>
<comment type="caution">
    <text evidence="7">The sequence shown here is derived from an EMBL/GenBank/DDBJ whole genome shotgun (WGS) entry which is preliminary data.</text>
</comment>
<evidence type="ECO:0000256" key="2">
    <source>
        <dbReference type="ARBA" id="ARBA00022603"/>
    </source>
</evidence>
<evidence type="ECO:0000256" key="1">
    <source>
        <dbReference type="ARBA" id="ARBA00011975"/>
    </source>
</evidence>
<keyword evidence="5" id="KW-0680">Restriction system</keyword>
<reference evidence="7 8" key="1">
    <citation type="submission" date="2020-04" db="EMBL/GenBank/DDBJ databases">
        <title>Zoogloea sp. G-4-1-14 isolated from soil.</title>
        <authorList>
            <person name="Dahal R.H."/>
        </authorList>
    </citation>
    <scope>NUCLEOTIDE SEQUENCE [LARGE SCALE GENOMIC DNA]</scope>
    <source>
        <strain evidence="7 8">G-4-1-14</strain>
    </source>
</reference>
<dbReference type="InterPro" id="IPR050390">
    <property type="entry name" value="C5-Methyltransferase"/>
</dbReference>
<dbReference type="InterPro" id="IPR029063">
    <property type="entry name" value="SAM-dependent_MTases_sf"/>
</dbReference>
<dbReference type="Pfam" id="PF00145">
    <property type="entry name" value="DNA_methylase"/>
    <property type="match status" value="1"/>
</dbReference>
<evidence type="ECO:0000256" key="3">
    <source>
        <dbReference type="ARBA" id="ARBA00022679"/>
    </source>
</evidence>
<dbReference type="RefSeq" id="WP_169143953.1">
    <property type="nucleotide sequence ID" value="NZ_JABBGA010000001.1"/>
</dbReference>
<dbReference type="SUPFAM" id="SSF53335">
    <property type="entry name" value="S-adenosyl-L-methionine-dependent methyltransferases"/>
    <property type="match status" value="1"/>
</dbReference>
<evidence type="ECO:0000256" key="4">
    <source>
        <dbReference type="ARBA" id="ARBA00022691"/>
    </source>
</evidence>
<dbReference type="InterPro" id="IPR001525">
    <property type="entry name" value="C5_MeTfrase"/>
</dbReference>
<keyword evidence="2 7" id="KW-0489">Methyltransferase</keyword>
<sequence length="589" mass="63757">MDEKLIVDLFAGGGGMSVAMEMAWGRSPDIAINHNDDALSLHRHNHPQTRHFVADVFEVCPRGATQGRPVGWLHLSPDCTHHSQARGGQPRSAKIRALAWVGVRWAGQVLPDVISLENVKQFLKWGPLIAKRDAATGRVVKLDGSVAAAGERVTVENQFLVPDPRREGHTYRRFVRLLEGLGYTVDKRLIVAANHGGHTTRERLFMIASRTGQPILWEEPTHFKKPARGQRRWRPAADCIDWSIGCASILDRQRPLADATLRRIARGIVRYVLQNGDPFIVNMAHGGKLEPVGEPISTIATEKGGCRALVAPTLIQAGHGEGKPGAARWSYGCNDIQGPIGTVTASGGGQALAAAVLVQTGYGEREGQAPRALDVGRPLGTVVGTGKHAVAAAYLMQANGGFNTTPGHDARQPMSTVTNTGSQQQLVSAHLMTLRKNCVGVAAADPLPTITAGAEHHALVECTLSPEEQNGALRTAAFLMRYYGEGGQWSDLRDPMTTVTTKDRMALVTVTIKGTPYVIVDIGLRMLEPRELFRAQDFPDSYIIDRGHDGRRFSKSAQVRMVGNSVDPLMAVGFLRLNAPQLAVRRAAA</sequence>
<accession>A0A848G1J5</accession>
<dbReference type="GO" id="GO:0009307">
    <property type="term" value="P:DNA restriction-modification system"/>
    <property type="evidence" value="ECO:0007669"/>
    <property type="project" value="UniProtKB-KW"/>
</dbReference>
<evidence type="ECO:0000313" key="7">
    <source>
        <dbReference type="EMBL" id="NML24313.1"/>
    </source>
</evidence>
<dbReference type="GO" id="GO:0032259">
    <property type="term" value="P:methylation"/>
    <property type="evidence" value="ECO:0007669"/>
    <property type="project" value="UniProtKB-KW"/>
</dbReference>
<proteinExistence type="predicted"/>
<protein>
    <recommendedName>
        <fullName evidence="1">DNA (cytosine-5-)-methyltransferase</fullName>
        <ecNumber evidence="1">2.1.1.37</ecNumber>
    </recommendedName>
</protein>
<keyword evidence="4" id="KW-0949">S-adenosyl-L-methionine</keyword>
<dbReference type="Proteomes" id="UP000580043">
    <property type="component" value="Unassembled WGS sequence"/>
</dbReference>
<evidence type="ECO:0000313" key="8">
    <source>
        <dbReference type="Proteomes" id="UP000580043"/>
    </source>
</evidence>
<evidence type="ECO:0000256" key="6">
    <source>
        <dbReference type="ARBA" id="ARBA00047422"/>
    </source>
</evidence>
<keyword evidence="8" id="KW-1185">Reference proteome</keyword>
<gene>
    <name evidence="7" type="ORF">HHL15_01015</name>
</gene>
<dbReference type="PANTHER" id="PTHR10629">
    <property type="entry name" value="CYTOSINE-SPECIFIC METHYLTRANSFERASE"/>
    <property type="match status" value="1"/>
</dbReference>
<dbReference type="GO" id="GO:0003886">
    <property type="term" value="F:DNA (cytosine-5-)-methyltransferase activity"/>
    <property type="evidence" value="ECO:0007669"/>
    <property type="project" value="UniProtKB-EC"/>
</dbReference>
<dbReference type="PANTHER" id="PTHR10629:SF52">
    <property type="entry name" value="DNA (CYTOSINE-5)-METHYLTRANSFERASE 1"/>
    <property type="match status" value="1"/>
</dbReference>
<evidence type="ECO:0000256" key="5">
    <source>
        <dbReference type="ARBA" id="ARBA00022747"/>
    </source>
</evidence>
<dbReference type="AlphaFoldDB" id="A0A848G1J5"/>